<proteinExistence type="inferred from homology"/>
<dbReference type="InterPro" id="IPR050983">
    <property type="entry name" value="GST_Omega/HSP26"/>
</dbReference>
<dbReference type="InterPro" id="IPR004045">
    <property type="entry name" value="Glutathione_S-Trfase_N"/>
</dbReference>
<dbReference type="SFLD" id="SFLDS00019">
    <property type="entry name" value="Glutathione_Transferase_(cytos"/>
    <property type="match status" value="1"/>
</dbReference>
<keyword evidence="5" id="KW-1185">Reference proteome</keyword>
<dbReference type="GeneID" id="106464115"/>
<protein>
    <submittedName>
        <fullName evidence="6">Pyrimidodiazepine synthase-like isoform X1</fullName>
    </submittedName>
</protein>
<dbReference type="InterPro" id="IPR036249">
    <property type="entry name" value="Thioredoxin-like_sf"/>
</dbReference>
<evidence type="ECO:0000313" key="6">
    <source>
        <dbReference type="RefSeq" id="XP_013779679.1"/>
    </source>
</evidence>
<dbReference type="RefSeq" id="XP_013779679.1">
    <property type="nucleotide sequence ID" value="XM_013924225.2"/>
</dbReference>
<dbReference type="Pfam" id="PF13417">
    <property type="entry name" value="GST_N_3"/>
    <property type="match status" value="1"/>
</dbReference>
<dbReference type="Gene3D" id="3.40.30.10">
    <property type="entry name" value="Glutaredoxin"/>
    <property type="match status" value="1"/>
</dbReference>
<gene>
    <name evidence="6" type="primary">LOC106464115</name>
</gene>
<dbReference type="InterPro" id="IPR036282">
    <property type="entry name" value="Glutathione-S-Trfase_C_sf"/>
</dbReference>
<dbReference type="Pfam" id="PF13410">
    <property type="entry name" value="GST_C_2"/>
    <property type="match status" value="1"/>
</dbReference>
<evidence type="ECO:0000313" key="5">
    <source>
        <dbReference type="Proteomes" id="UP000694941"/>
    </source>
</evidence>
<evidence type="ECO:0000256" key="1">
    <source>
        <dbReference type="ARBA" id="ARBA00011067"/>
    </source>
</evidence>
<dbReference type="PANTHER" id="PTHR43968:SF6">
    <property type="entry name" value="GLUTATHIONE S-TRANSFERASE OMEGA"/>
    <property type="match status" value="1"/>
</dbReference>
<evidence type="ECO:0000259" key="4">
    <source>
        <dbReference type="PROSITE" id="PS50405"/>
    </source>
</evidence>
<dbReference type="PROSITE" id="PS50404">
    <property type="entry name" value="GST_NTER"/>
    <property type="match status" value="1"/>
</dbReference>
<dbReference type="SFLD" id="SFLDG00358">
    <property type="entry name" value="Main_(cytGST)"/>
    <property type="match status" value="1"/>
</dbReference>
<feature type="domain" description="GST C-terminal" evidence="4">
    <location>
        <begin position="133"/>
        <end position="257"/>
    </location>
</feature>
<reference evidence="6" key="1">
    <citation type="submission" date="2025-08" db="UniProtKB">
        <authorList>
            <consortium name="RefSeq"/>
        </authorList>
    </citation>
    <scope>IDENTIFICATION</scope>
    <source>
        <tissue evidence="6">Muscle</tissue>
    </source>
</reference>
<dbReference type="PRINTS" id="PR01625">
    <property type="entry name" value="GSTRNSFRASEO"/>
</dbReference>
<keyword evidence="2" id="KW-0560">Oxidoreductase</keyword>
<dbReference type="PROSITE" id="PS50405">
    <property type="entry name" value="GST_CTER"/>
    <property type="match status" value="1"/>
</dbReference>
<evidence type="ECO:0000256" key="2">
    <source>
        <dbReference type="ARBA" id="ARBA00023002"/>
    </source>
</evidence>
<organism evidence="5 6">
    <name type="scientific">Limulus polyphemus</name>
    <name type="common">Atlantic horseshoe crab</name>
    <dbReference type="NCBI Taxonomy" id="6850"/>
    <lineage>
        <taxon>Eukaryota</taxon>
        <taxon>Metazoa</taxon>
        <taxon>Ecdysozoa</taxon>
        <taxon>Arthropoda</taxon>
        <taxon>Chelicerata</taxon>
        <taxon>Merostomata</taxon>
        <taxon>Xiphosura</taxon>
        <taxon>Limulidae</taxon>
        <taxon>Limulus</taxon>
    </lineage>
</organism>
<dbReference type="InterPro" id="IPR005442">
    <property type="entry name" value="GST_omega"/>
</dbReference>
<dbReference type="PANTHER" id="PTHR43968">
    <property type="match status" value="1"/>
</dbReference>
<dbReference type="Proteomes" id="UP000694941">
    <property type="component" value="Unplaced"/>
</dbReference>
<dbReference type="InterPro" id="IPR010987">
    <property type="entry name" value="Glutathione-S-Trfase_C-like"/>
</dbReference>
<dbReference type="SUPFAM" id="SSF47616">
    <property type="entry name" value="GST C-terminal domain-like"/>
    <property type="match status" value="1"/>
</dbReference>
<evidence type="ECO:0000259" key="3">
    <source>
        <dbReference type="PROSITE" id="PS50404"/>
    </source>
</evidence>
<dbReference type="SUPFAM" id="SSF52833">
    <property type="entry name" value="Thioredoxin-like"/>
    <property type="match status" value="1"/>
</dbReference>
<accession>A0ABM1BDB0</accession>
<comment type="similarity">
    <text evidence="1">Belongs to the GST superfamily. Omega family.</text>
</comment>
<dbReference type="Gene3D" id="1.20.1050.10">
    <property type="match status" value="1"/>
</dbReference>
<name>A0ABM1BDB0_LIMPO</name>
<sequence length="271" mass="31103">MFNNRVISSIRPRRIVFVLFQGSFGRNKLQRTMSTKHLAKGSALPPLEAGKMRVYSMRYCPYAQRTLLMLTAKNIPYEVVNVNLQNKPEWLFEKNPLGKIPIIEKDGQVICDSLTIAIHLEEVYPDIPLYPSDPYQKAQEEKTIELFSKFCGVFIQLFKGECAVADIWQKIQDNLVLIEKKLASRGTHFFGGSKPGVVDYVIWPWFERLPAAFLLCNELTPISSTSLPTLTAWMDRMKEDPAVKANFLTGEQHANFIKDLRTGIRNYDREL</sequence>
<dbReference type="InterPro" id="IPR040079">
    <property type="entry name" value="Glutathione_S-Trfase"/>
</dbReference>
<feature type="domain" description="GST N-terminal" evidence="3">
    <location>
        <begin position="50"/>
        <end position="128"/>
    </location>
</feature>